<dbReference type="InterPro" id="IPR012337">
    <property type="entry name" value="RNaseH-like_sf"/>
</dbReference>
<evidence type="ECO:0000313" key="6">
    <source>
        <dbReference type="EMBL" id="MDT0331079.1"/>
    </source>
</evidence>
<dbReference type="SUPFAM" id="SSF53098">
    <property type="entry name" value="Ribonuclease H-like"/>
    <property type="match status" value="1"/>
</dbReference>
<comment type="caution">
    <text evidence="6">The sequence shown here is derived from an EMBL/GenBank/DDBJ whole genome shotgun (WGS) entry which is preliminary data.</text>
</comment>
<keyword evidence="1" id="KW-0540">Nuclease</keyword>
<evidence type="ECO:0000256" key="1">
    <source>
        <dbReference type="ARBA" id="ARBA00022722"/>
    </source>
</evidence>
<dbReference type="RefSeq" id="WP_311513640.1">
    <property type="nucleotide sequence ID" value="NZ_JAVREP010000018.1"/>
</dbReference>
<feature type="domain" description="Exonuclease" evidence="5">
    <location>
        <begin position="22"/>
        <end position="187"/>
    </location>
</feature>
<dbReference type="CDD" id="cd06127">
    <property type="entry name" value="DEDDh"/>
    <property type="match status" value="1"/>
</dbReference>
<dbReference type="SMART" id="SM00479">
    <property type="entry name" value="EXOIII"/>
    <property type="match status" value="1"/>
</dbReference>
<evidence type="ECO:0000313" key="7">
    <source>
        <dbReference type="Proteomes" id="UP001183390"/>
    </source>
</evidence>
<dbReference type="InterPro" id="IPR013520">
    <property type="entry name" value="Ribonucl_H"/>
</dbReference>
<gene>
    <name evidence="6" type="ORF">RM479_21915</name>
</gene>
<evidence type="ECO:0000256" key="3">
    <source>
        <dbReference type="ARBA" id="ARBA00022839"/>
    </source>
</evidence>
<dbReference type="Gene3D" id="3.30.420.10">
    <property type="entry name" value="Ribonuclease H-like superfamily/Ribonuclease H"/>
    <property type="match status" value="1"/>
</dbReference>
<keyword evidence="4" id="KW-1133">Transmembrane helix</keyword>
<accession>A0ABU2MEG4</accession>
<name>A0ABU2MEG4_9ACTN</name>
<keyword evidence="2" id="KW-0378">Hydrolase</keyword>
<proteinExistence type="predicted"/>
<dbReference type="PANTHER" id="PTHR30231:SF4">
    <property type="entry name" value="PROTEIN NEN2"/>
    <property type="match status" value="1"/>
</dbReference>
<feature type="transmembrane region" description="Helical" evidence="4">
    <location>
        <begin position="278"/>
        <end position="297"/>
    </location>
</feature>
<reference evidence="7" key="1">
    <citation type="submission" date="2023-07" db="EMBL/GenBank/DDBJ databases">
        <title>30 novel species of actinomycetes from the DSMZ collection.</title>
        <authorList>
            <person name="Nouioui I."/>
        </authorList>
    </citation>
    <scope>NUCLEOTIDE SEQUENCE [LARGE SCALE GENOMIC DNA]</scope>
    <source>
        <strain evidence="7">DSM 44743</strain>
    </source>
</reference>
<keyword evidence="4" id="KW-0812">Transmembrane</keyword>
<sequence length="305" mass="32592">MGTLRMGALTRRRVGLRAADLEYAVLDTETTGLDPRTGARIVEIAVVRVRGDGTLLEEFTTLVDPRADVTGREFHGIGDGDVIGAPTADEVVPEVVRLLSGAVVVGHNLDFEQRFLTSELVPFGFPESLPGLCTLRALRAQVDLERYSLPKASYTLSGVWPTGQHTALGDARACARLLVEMIANAPGELRYRGAPPLPVAIPAPRRVPVPAGAPAEGVRWKPRTAAPPGDLLSPRPWADIRWRSLELDPLLCGGAFGATDRAIAEMAAHRDARTRRRVAAAVAVAGGLAAGGLLAGLRHRLRVRQ</sequence>
<evidence type="ECO:0000256" key="4">
    <source>
        <dbReference type="SAM" id="Phobius"/>
    </source>
</evidence>
<dbReference type="PANTHER" id="PTHR30231">
    <property type="entry name" value="DNA POLYMERASE III SUBUNIT EPSILON"/>
    <property type="match status" value="1"/>
</dbReference>
<dbReference type="Proteomes" id="UP001183390">
    <property type="component" value="Unassembled WGS sequence"/>
</dbReference>
<dbReference type="EMBL" id="JAVREP010000018">
    <property type="protein sequence ID" value="MDT0331079.1"/>
    <property type="molecule type" value="Genomic_DNA"/>
</dbReference>
<dbReference type="Pfam" id="PF00929">
    <property type="entry name" value="RNase_T"/>
    <property type="match status" value="1"/>
</dbReference>
<protein>
    <submittedName>
        <fullName evidence="6">3'-5' exonuclease</fullName>
    </submittedName>
</protein>
<keyword evidence="4" id="KW-0472">Membrane</keyword>
<evidence type="ECO:0000259" key="5">
    <source>
        <dbReference type="SMART" id="SM00479"/>
    </source>
</evidence>
<evidence type="ECO:0000256" key="2">
    <source>
        <dbReference type="ARBA" id="ARBA00022801"/>
    </source>
</evidence>
<keyword evidence="7" id="KW-1185">Reference proteome</keyword>
<organism evidence="6 7">
    <name type="scientific">Nocardiopsis lambiniae</name>
    <dbReference type="NCBI Taxonomy" id="3075539"/>
    <lineage>
        <taxon>Bacteria</taxon>
        <taxon>Bacillati</taxon>
        <taxon>Actinomycetota</taxon>
        <taxon>Actinomycetes</taxon>
        <taxon>Streptosporangiales</taxon>
        <taxon>Nocardiopsidaceae</taxon>
        <taxon>Nocardiopsis</taxon>
    </lineage>
</organism>
<dbReference type="InterPro" id="IPR036397">
    <property type="entry name" value="RNaseH_sf"/>
</dbReference>
<dbReference type="GO" id="GO:0004527">
    <property type="term" value="F:exonuclease activity"/>
    <property type="evidence" value="ECO:0007669"/>
    <property type="project" value="UniProtKB-KW"/>
</dbReference>
<keyword evidence="3 6" id="KW-0269">Exonuclease</keyword>